<dbReference type="GO" id="GO:0003729">
    <property type="term" value="F:mRNA binding"/>
    <property type="evidence" value="ECO:0007669"/>
    <property type="project" value="TreeGrafter"/>
</dbReference>
<dbReference type="InterPro" id="IPR012677">
    <property type="entry name" value="Nucleotide-bd_a/b_plait_sf"/>
</dbReference>
<dbReference type="InterPro" id="IPR035979">
    <property type="entry name" value="RBD_domain_sf"/>
</dbReference>
<dbReference type="AlphaFoldDB" id="A0A061RVB8"/>
<feature type="compositionally biased region" description="Basic and acidic residues" evidence="3">
    <location>
        <begin position="12"/>
        <end position="23"/>
    </location>
</feature>
<dbReference type="PROSITE" id="PS50102">
    <property type="entry name" value="RRM"/>
    <property type="match status" value="1"/>
</dbReference>
<dbReference type="Pfam" id="PF00076">
    <property type="entry name" value="RRM_1"/>
    <property type="match status" value="1"/>
</dbReference>
<reference evidence="5" key="1">
    <citation type="submission" date="2014-05" db="EMBL/GenBank/DDBJ databases">
        <title>The transcriptome of the halophilic microalga Tetraselmis sp. GSL018 isolated from the Great Salt Lake, Utah.</title>
        <authorList>
            <person name="Jinkerson R.E."/>
            <person name="D'Adamo S."/>
            <person name="Posewitz M.C."/>
        </authorList>
    </citation>
    <scope>NUCLEOTIDE SEQUENCE</scope>
    <source>
        <strain evidence="5">GSL018</strain>
    </source>
</reference>
<feature type="compositionally biased region" description="Gly residues" evidence="3">
    <location>
        <begin position="202"/>
        <end position="213"/>
    </location>
</feature>
<evidence type="ECO:0000259" key="4">
    <source>
        <dbReference type="PROSITE" id="PS50102"/>
    </source>
</evidence>
<name>A0A061RVB8_9CHLO</name>
<feature type="compositionally biased region" description="Basic and acidic residues" evidence="3">
    <location>
        <begin position="69"/>
        <end position="87"/>
    </location>
</feature>
<accession>A0A061RVB8</accession>
<dbReference type="PANTHER" id="PTHR19965">
    <property type="entry name" value="RNA AND EXPORT FACTOR BINDING PROTEIN"/>
    <property type="match status" value="1"/>
</dbReference>
<dbReference type="InterPro" id="IPR051229">
    <property type="entry name" value="ALYREF_mRNA_export"/>
</dbReference>
<feature type="region of interest" description="Disordered" evidence="3">
    <location>
        <begin position="1"/>
        <end position="87"/>
    </location>
</feature>
<feature type="compositionally biased region" description="Basic residues" evidence="3">
    <location>
        <begin position="230"/>
        <end position="240"/>
    </location>
</feature>
<feature type="region of interest" description="Disordered" evidence="3">
    <location>
        <begin position="185"/>
        <end position="262"/>
    </location>
</feature>
<evidence type="ECO:0000313" key="5">
    <source>
        <dbReference type="EMBL" id="JAC75923.1"/>
    </source>
</evidence>
<proteinExistence type="predicted"/>
<dbReference type="SMART" id="SM00360">
    <property type="entry name" value="RRM"/>
    <property type="match status" value="1"/>
</dbReference>
<evidence type="ECO:0000256" key="3">
    <source>
        <dbReference type="SAM" id="MobiDB-lite"/>
    </source>
</evidence>
<sequence>MAEAALGMSLDDLIKKSKSEGGNKKTGGKRGRGDPQATRSNDTSGFRREGGIRKGGRGQGRSRLQGGGRFREPPKRNLDGAGKWQHDMYFEGPRPRRSYGGGSDLFTLYISNLDYNVSDDDIQELFGDFESVVKCYVNYDKSGRSLGKATVVFRDRAEAAAAKRRYTNMALDGQIMELELVDGAPNRSGPQQLSSGIKLTRRGGGGLAAGGGSRAFRQAFRDAGAGRSASRGRGRGRPSKGRGGGGGGDLDLDAELDTYMQE</sequence>
<evidence type="ECO:0000256" key="1">
    <source>
        <dbReference type="ARBA" id="ARBA00022884"/>
    </source>
</evidence>
<dbReference type="InterPro" id="IPR000504">
    <property type="entry name" value="RRM_dom"/>
</dbReference>
<gene>
    <name evidence="5" type="primary">ALY</name>
    <name evidence="5" type="ORF">TSPGSL018_21719</name>
</gene>
<feature type="compositionally biased region" description="Polar residues" evidence="3">
    <location>
        <begin position="188"/>
        <end position="197"/>
    </location>
</feature>
<evidence type="ECO:0000256" key="2">
    <source>
        <dbReference type="PROSITE-ProRule" id="PRU00176"/>
    </source>
</evidence>
<dbReference type="GO" id="GO:0006406">
    <property type="term" value="P:mRNA export from nucleus"/>
    <property type="evidence" value="ECO:0007669"/>
    <property type="project" value="TreeGrafter"/>
</dbReference>
<dbReference type="EMBL" id="GBEZ01009685">
    <property type="protein sequence ID" value="JAC75923.1"/>
    <property type="molecule type" value="Transcribed_RNA"/>
</dbReference>
<feature type="domain" description="RRM" evidence="4">
    <location>
        <begin position="106"/>
        <end position="183"/>
    </location>
</feature>
<organism evidence="5">
    <name type="scientific">Tetraselmis sp. GSL018</name>
    <dbReference type="NCBI Taxonomy" id="582737"/>
    <lineage>
        <taxon>Eukaryota</taxon>
        <taxon>Viridiplantae</taxon>
        <taxon>Chlorophyta</taxon>
        <taxon>core chlorophytes</taxon>
        <taxon>Chlorodendrophyceae</taxon>
        <taxon>Chlorodendrales</taxon>
        <taxon>Chlorodendraceae</taxon>
        <taxon>Tetraselmis</taxon>
    </lineage>
</organism>
<dbReference type="GO" id="GO:0005634">
    <property type="term" value="C:nucleus"/>
    <property type="evidence" value="ECO:0007669"/>
    <property type="project" value="TreeGrafter"/>
</dbReference>
<protein>
    <submittedName>
        <fullName evidence="5">THO complex subunit 4</fullName>
    </submittedName>
</protein>
<dbReference type="Gene3D" id="3.30.70.330">
    <property type="match status" value="1"/>
</dbReference>
<keyword evidence="1 2" id="KW-0694">RNA-binding</keyword>
<dbReference type="PANTHER" id="PTHR19965:SF35">
    <property type="entry name" value="RNA ANNEALING PROTEIN YRA1"/>
    <property type="match status" value="1"/>
</dbReference>
<dbReference type="SUPFAM" id="SSF54928">
    <property type="entry name" value="RNA-binding domain, RBD"/>
    <property type="match status" value="1"/>
</dbReference>